<accession>A0A1H2YT46</accession>
<dbReference type="Pfam" id="PF02518">
    <property type="entry name" value="HATPase_c"/>
    <property type="match status" value="1"/>
</dbReference>
<evidence type="ECO:0000259" key="9">
    <source>
        <dbReference type="PROSITE" id="PS50109"/>
    </source>
</evidence>
<evidence type="ECO:0000259" key="10">
    <source>
        <dbReference type="PROSITE" id="PS50110"/>
    </source>
</evidence>
<feature type="domain" description="Response regulatory" evidence="10">
    <location>
        <begin position="784"/>
        <end position="899"/>
    </location>
</feature>
<dbReference type="PROSITE" id="PS50113">
    <property type="entry name" value="PAC"/>
    <property type="match status" value="2"/>
</dbReference>
<reference evidence="14" key="1">
    <citation type="submission" date="2016-10" db="EMBL/GenBank/DDBJ databases">
        <authorList>
            <person name="Varghese N."/>
            <person name="Submissions S."/>
        </authorList>
    </citation>
    <scope>NUCLEOTIDE SEQUENCE [LARGE SCALE GENOMIC DNA]</scope>
    <source>
        <strain evidence="14">DSM 24956</strain>
    </source>
</reference>
<dbReference type="PROSITE" id="PS50112">
    <property type="entry name" value="PAS"/>
    <property type="match status" value="2"/>
</dbReference>
<dbReference type="InterPro" id="IPR035965">
    <property type="entry name" value="PAS-like_dom_sf"/>
</dbReference>
<evidence type="ECO:0000256" key="5">
    <source>
        <dbReference type="ARBA" id="ARBA00022777"/>
    </source>
</evidence>
<evidence type="ECO:0000259" key="11">
    <source>
        <dbReference type="PROSITE" id="PS50112"/>
    </source>
</evidence>
<dbReference type="InterPro" id="IPR011006">
    <property type="entry name" value="CheY-like_superfamily"/>
</dbReference>
<dbReference type="SMART" id="SM00388">
    <property type="entry name" value="HisKA"/>
    <property type="match status" value="1"/>
</dbReference>
<dbReference type="PANTHER" id="PTHR43047">
    <property type="entry name" value="TWO-COMPONENT HISTIDINE PROTEIN KINASE"/>
    <property type="match status" value="1"/>
</dbReference>
<dbReference type="RefSeq" id="WP_090122097.1">
    <property type="nucleotide sequence ID" value="NZ_FNNJ01000003.1"/>
</dbReference>
<dbReference type="SUPFAM" id="SSF55785">
    <property type="entry name" value="PYP-like sensor domain (PAS domain)"/>
    <property type="match status" value="2"/>
</dbReference>
<dbReference type="InterPro" id="IPR000014">
    <property type="entry name" value="PAS"/>
</dbReference>
<dbReference type="InterPro" id="IPR000700">
    <property type="entry name" value="PAS-assoc_C"/>
</dbReference>
<dbReference type="PANTHER" id="PTHR43047:SF72">
    <property type="entry name" value="OSMOSENSING HISTIDINE PROTEIN KINASE SLN1"/>
    <property type="match status" value="1"/>
</dbReference>
<evidence type="ECO:0000313" key="13">
    <source>
        <dbReference type="EMBL" id="SDX08350.1"/>
    </source>
</evidence>
<evidence type="ECO:0000256" key="2">
    <source>
        <dbReference type="ARBA" id="ARBA00022553"/>
    </source>
</evidence>
<gene>
    <name evidence="13" type="ORF">SAMN05444411_10352</name>
</gene>
<dbReference type="Gene3D" id="1.10.287.130">
    <property type="match status" value="1"/>
</dbReference>
<dbReference type="InterPro" id="IPR001610">
    <property type="entry name" value="PAC"/>
</dbReference>
<evidence type="ECO:0000256" key="1">
    <source>
        <dbReference type="ARBA" id="ARBA00000085"/>
    </source>
</evidence>
<dbReference type="Gene3D" id="3.40.50.2300">
    <property type="match status" value="1"/>
</dbReference>
<dbReference type="InterPro" id="IPR004358">
    <property type="entry name" value="Sig_transdc_His_kin-like_C"/>
</dbReference>
<dbReference type="FunFam" id="3.30.565.10:FF:000010">
    <property type="entry name" value="Sensor histidine kinase RcsC"/>
    <property type="match status" value="1"/>
</dbReference>
<dbReference type="InterPro" id="IPR036890">
    <property type="entry name" value="HATPase_C_sf"/>
</dbReference>
<dbReference type="InterPro" id="IPR003594">
    <property type="entry name" value="HATPase_dom"/>
</dbReference>
<feature type="domain" description="Histidine kinase" evidence="9">
    <location>
        <begin position="539"/>
        <end position="761"/>
    </location>
</feature>
<dbReference type="Pfam" id="PF13426">
    <property type="entry name" value="PAS_9"/>
    <property type="match status" value="2"/>
</dbReference>
<evidence type="ECO:0000256" key="8">
    <source>
        <dbReference type="SAM" id="Coils"/>
    </source>
</evidence>
<dbReference type="GO" id="GO:0000155">
    <property type="term" value="F:phosphorelay sensor kinase activity"/>
    <property type="evidence" value="ECO:0007669"/>
    <property type="project" value="InterPro"/>
</dbReference>
<evidence type="ECO:0000256" key="7">
    <source>
        <dbReference type="PROSITE-ProRule" id="PRU00169"/>
    </source>
</evidence>
<feature type="domain" description="PAC" evidence="12">
    <location>
        <begin position="344"/>
        <end position="396"/>
    </location>
</feature>
<feature type="coiled-coil region" evidence="8">
    <location>
        <begin position="380"/>
        <end position="407"/>
    </location>
</feature>
<dbReference type="InterPro" id="IPR036097">
    <property type="entry name" value="HisK_dim/P_sf"/>
</dbReference>
<keyword evidence="3" id="KW-0808">Transferase</keyword>
<feature type="modified residue" description="4-aspartylphosphate" evidence="7">
    <location>
        <position position="833"/>
    </location>
</feature>
<dbReference type="SMART" id="SM00086">
    <property type="entry name" value="PAC"/>
    <property type="match status" value="2"/>
</dbReference>
<dbReference type="Pfam" id="PF07701">
    <property type="entry name" value="HNOBA"/>
    <property type="match status" value="2"/>
</dbReference>
<feature type="domain" description="PAS" evidence="11">
    <location>
        <begin position="397"/>
        <end position="467"/>
    </location>
</feature>
<dbReference type="InterPro" id="IPR011645">
    <property type="entry name" value="HNOB_dom_associated"/>
</dbReference>
<dbReference type="NCBIfam" id="TIGR00229">
    <property type="entry name" value="sensory_box"/>
    <property type="match status" value="2"/>
</dbReference>
<keyword evidence="4" id="KW-0547">Nucleotide-binding</keyword>
<keyword evidence="14" id="KW-1185">Reference proteome</keyword>
<dbReference type="STRING" id="762486.SAMN05444411_10352"/>
<dbReference type="OrthoDB" id="9811889at2"/>
<keyword evidence="5" id="KW-0418">Kinase</keyword>
<proteinExistence type="predicted"/>
<dbReference type="GO" id="GO:0000166">
    <property type="term" value="F:nucleotide binding"/>
    <property type="evidence" value="ECO:0007669"/>
    <property type="project" value="UniProtKB-KW"/>
</dbReference>
<evidence type="ECO:0000256" key="4">
    <source>
        <dbReference type="ARBA" id="ARBA00022741"/>
    </source>
</evidence>
<evidence type="ECO:0000259" key="12">
    <source>
        <dbReference type="PROSITE" id="PS50113"/>
    </source>
</evidence>
<keyword evidence="2 7" id="KW-0597">Phosphoprotein</keyword>
<dbReference type="InterPro" id="IPR001789">
    <property type="entry name" value="Sig_transdc_resp-reg_receiver"/>
</dbReference>
<dbReference type="AlphaFoldDB" id="A0A1H2YT46"/>
<dbReference type="GO" id="GO:0005886">
    <property type="term" value="C:plasma membrane"/>
    <property type="evidence" value="ECO:0007669"/>
    <property type="project" value="TreeGrafter"/>
</dbReference>
<dbReference type="CDD" id="cd17546">
    <property type="entry name" value="REC_hyHK_CKI1_RcsC-like"/>
    <property type="match status" value="1"/>
</dbReference>
<keyword evidence="8" id="KW-0175">Coiled coil</keyword>
<evidence type="ECO:0000256" key="6">
    <source>
        <dbReference type="ARBA" id="ARBA00023293"/>
    </source>
</evidence>
<dbReference type="SMART" id="SM00448">
    <property type="entry name" value="REC"/>
    <property type="match status" value="1"/>
</dbReference>
<dbReference type="Proteomes" id="UP000199595">
    <property type="component" value="Unassembled WGS sequence"/>
</dbReference>
<name>A0A1H2YT46_9FLAO</name>
<dbReference type="GO" id="GO:0009927">
    <property type="term" value="F:histidine phosphotransfer kinase activity"/>
    <property type="evidence" value="ECO:0007669"/>
    <property type="project" value="TreeGrafter"/>
</dbReference>
<dbReference type="InterPro" id="IPR003661">
    <property type="entry name" value="HisK_dim/P_dom"/>
</dbReference>
<organism evidence="13 14">
    <name type="scientific">Lutibacter oricola</name>
    <dbReference type="NCBI Taxonomy" id="762486"/>
    <lineage>
        <taxon>Bacteria</taxon>
        <taxon>Pseudomonadati</taxon>
        <taxon>Bacteroidota</taxon>
        <taxon>Flavobacteriia</taxon>
        <taxon>Flavobacteriales</taxon>
        <taxon>Flavobacteriaceae</taxon>
        <taxon>Lutibacter</taxon>
    </lineage>
</organism>
<dbReference type="SMART" id="SM00091">
    <property type="entry name" value="PAS"/>
    <property type="match status" value="2"/>
</dbReference>
<dbReference type="CDD" id="cd16922">
    <property type="entry name" value="HATPase_EvgS-ArcB-TorS-like"/>
    <property type="match status" value="1"/>
</dbReference>
<dbReference type="PRINTS" id="PR00344">
    <property type="entry name" value="BCTRLSENSOR"/>
</dbReference>
<dbReference type="SUPFAM" id="SSF55874">
    <property type="entry name" value="ATPase domain of HSP90 chaperone/DNA topoisomerase II/histidine kinase"/>
    <property type="match status" value="1"/>
</dbReference>
<dbReference type="SMART" id="SM00387">
    <property type="entry name" value="HATPase_c"/>
    <property type="match status" value="1"/>
</dbReference>
<dbReference type="EMBL" id="FNNJ01000003">
    <property type="protein sequence ID" value="SDX08350.1"/>
    <property type="molecule type" value="Genomic_DNA"/>
</dbReference>
<dbReference type="Gene3D" id="3.30.565.10">
    <property type="entry name" value="Histidine kinase-like ATPase, C-terminal domain"/>
    <property type="match status" value="1"/>
</dbReference>
<feature type="domain" description="PAS" evidence="11">
    <location>
        <begin position="270"/>
        <end position="341"/>
    </location>
</feature>
<evidence type="ECO:0000313" key="14">
    <source>
        <dbReference type="Proteomes" id="UP000199595"/>
    </source>
</evidence>
<dbReference type="InterPro" id="IPR042463">
    <property type="entry name" value="HNOB_dom_associated_sf"/>
</dbReference>
<dbReference type="PROSITE" id="PS50110">
    <property type="entry name" value="RESPONSE_REGULATORY"/>
    <property type="match status" value="1"/>
</dbReference>
<dbReference type="GO" id="GO:0004383">
    <property type="term" value="F:guanylate cyclase activity"/>
    <property type="evidence" value="ECO:0007669"/>
    <property type="project" value="InterPro"/>
</dbReference>
<dbReference type="Gene3D" id="3.30.450.20">
    <property type="entry name" value="PAS domain"/>
    <property type="match status" value="2"/>
</dbReference>
<dbReference type="PROSITE" id="PS50109">
    <property type="entry name" value="HIS_KIN"/>
    <property type="match status" value="1"/>
</dbReference>
<comment type="catalytic activity">
    <reaction evidence="1">
        <text>ATP + protein L-histidine = ADP + protein N-phospho-L-histidine.</text>
        <dbReference type="EC" id="2.7.13.3"/>
    </reaction>
</comment>
<dbReference type="SUPFAM" id="SSF52172">
    <property type="entry name" value="CheY-like"/>
    <property type="match status" value="1"/>
</dbReference>
<sequence>MARSFSFDEEQFNRFFPFYVLIDKDLKIVNSGMSLKKIVPIENGALFNQFFSIPRPLTEIETFKDLVALKNQLVVLSPCSSEKGMMRGQFEYLKNTNEILFVGSPWLDSMEAVIENNLVIDDFAIQDPLIDLLHVLKTVEITNEELRELVSIISNQKNDLKKLSKEYYNIALFPTQNPDPNIRINYKGEIIQNNPAASNLDFIEYEGSNYRIDLFFKLLASGIDKSVKRKSFEIRSNEVDYSLDCVAMPDEGYINIYGRDITEQKINQKELEKLSLIVQETINAVIITDSNGKINWVNRAFEELTGYKLNEVLGKTPGAFLQGEETNSEIVDYMRSEIRDSKPFTCEVLNYKKSGERYWLRINGQPIFDKNGKMTNYFAIEEDITKIKNIQHQIEQSEKKYRDVIDHTLAIVTTHDLEGRLLTVNPMVKKMFGYDEDEVLDRRLIDFMPEDDKIMFYDEYLTKIKQEKEATGIFRILHKNGDIVYSLYNNYLKEEPGKDPYVIGFSVDITTRILAEKELKLAKKKTEELARSKHNFLANMSHEIRTPMNAIMGMSRQLKKTSLNDEQQSYLYNISTASENLLVIINDILDLSKLEANKLSFEKIGFKPKLVIDNALKVMNYKAEEKGIKLTNNFYDTKLSPVLIGDPYRINQILLNIISNAIKFTEVGSVDISCKVLKETDNVQEIEIKITDTGVGMDSLFLEKLFEKFTQEYGAKSKNFGGTGLGMAITKSLINNMGGAIFVESEKNKGTTVFISFPLDKGTELDIEGKDNVVTTSTNLKGKKILVVDDNIMNRMIAALILKEFKVEVSEVGDGEEAVNYLKENQCDLVLMDIQMPVLNGYKATEIIREELKLDLPVIALTANVIEGEREKCIIAGMNDYLSKPFEEEEFIRVICNWVE</sequence>
<dbReference type="SUPFAM" id="SSF47384">
    <property type="entry name" value="Homodimeric domain of signal transducing histidine kinase"/>
    <property type="match status" value="1"/>
</dbReference>
<dbReference type="Pfam" id="PF00512">
    <property type="entry name" value="HisKA"/>
    <property type="match status" value="1"/>
</dbReference>
<dbReference type="CDD" id="cd00082">
    <property type="entry name" value="HisKA"/>
    <property type="match status" value="1"/>
</dbReference>
<dbReference type="Pfam" id="PF00072">
    <property type="entry name" value="Response_reg"/>
    <property type="match status" value="1"/>
</dbReference>
<feature type="domain" description="PAC" evidence="12">
    <location>
        <begin position="470"/>
        <end position="521"/>
    </location>
</feature>
<keyword evidence="6" id="KW-0141">cGMP biosynthesis</keyword>
<dbReference type="CDD" id="cd00130">
    <property type="entry name" value="PAS"/>
    <property type="match status" value="2"/>
</dbReference>
<dbReference type="Gene3D" id="3.30.450.260">
    <property type="entry name" value="Haem NO binding associated domain"/>
    <property type="match status" value="1"/>
</dbReference>
<protein>
    <submittedName>
        <fullName evidence="13">PAS domain S-box-containing protein</fullName>
    </submittedName>
</protein>
<evidence type="ECO:0000256" key="3">
    <source>
        <dbReference type="ARBA" id="ARBA00022679"/>
    </source>
</evidence>
<dbReference type="InterPro" id="IPR005467">
    <property type="entry name" value="His_kinase_dom"/>
</dbReference>